<evidence type="ECO:0000313" key="7">
    <source>
        <dbReference type="EMBL" id="KAA6389650.1"/>
    </source>
</evidence>
<gene>
    <name evidence="7" type="ORF">EZS28_014825</name>
</gene>
<dbReference type="InterPro" id="IPR010614">
    <property type="entry name" value="RAD3-like_helicase_DEAD"/>
</dbReference>
<dbReference type="InterPro" id="IPR014013">
    <property type="entry name" value="Helic_SF1/SF2_ATP-bd_DinG/Rad3"/>
</dbReference>
<keyword evidence="3" id="KW-0067">ATP-binding</keyword>
<feature type="transmembrane region" description="Helical" evidence="5">
    <location>
        <begin position="653"/>
        <end position="672"/>
    </location>
</feature>
<keyword evidence="5" id="KW-1133">Transmembrane helix</keyword>
<dbReference type="InterPro" id="IPR027417">
    <property type="entry name" value="P-loop_NTPase"/>
</dbReference>
<comment type="caution">
    <text evidence="7">The sequence shown here is derived from an EMBL/GenBank/DDBJ whole genome shotgun (WGS) entry which is preliminary data.</text>
</comment>
<feature type="region of interest" description="Disordered" evidence="4">
    <location>
        <begin position="832"/>
        <end position="853"/>
    </location>
</feature>
<dbReference type="Gene3D" id="3.40.50.300">
    <property type="entry name" value="P-loop containing nucleotide triphosphate hydrolases"/>
    <property type="match status" value="2"/>
</dbReference>
<dbReference type="InterPro" id="IPR002464">
    <property type="entry name" value="DNA/RNA_helicase_DEAH_CS"/>
</dbReference>
<feature type="region of interest" description="Disordered" evidence="4">
    <location>
        <begin position="699"/>
        <end position="752"/>
    </location>
</feature>
<feature type="compositionally biased region" description="Polar residues" evidence="4">
    <location>
        <begin position="182"/>
        <end position="191"/>
    </location>
</feature>
<reference evidence="7 8" key="1">
    <citation type="submission" date="2019-03" db="EMBL/GenBank/DDBJ databases">
        <title>Single cell metagenomics reveals metabolic interactions within the superorganism composed of flagellate Streblomastix strix and complex community of Bacteroidetes bacteria on its surface.</title>
        <authorList>
            <person name="Treitli S.C."/>
            <person name="Kolisko M."/>
            <person name="Husnik F."/>
            <person name="Keeling P."/>
            <person name="Hampl V."/>
        </authorList>
    </citation>
    <scope>NUCLEOTIDE SEQUENCE [LARGE SCALE GENOMIC DNA]</scope>
    <source>
        <strain evidence="7">ST1C</strain>
    </source>
</reference>
<evidence type="ECO:0000256" key="4">
    <source>
        <dbReference type="SAM" id="MobiDB-lite"/>
    </source>
</evidence>
<keyword evidence="1" id="KW-0547">Nucleotide-binding</keyword>
<proteinExistence type="predicted"/>
<feature type="compositionally biased region" description="Acidic residues" evidence="4">
    <location>
        <begin position="379"/>
        <end position="398"/>
    </location>
</feature>
<dbReference type="GO" id="GO:1990918">
    <property type="term" value="P:double-strand break repair involved in meiotic recombination"/>
    <property type="evidence" value="ECO:0007669"/>
    <property type="project" value="TreeGrafter"/>
</dbReference>
<keyword evidence="5" id="KW-0472">Membrane</keyword>
<evidence type="ECO:0000256" key="2">
    <source>
        <dbReference type="ARBA" id="ARBA00022801"/>
    </source>
</evidence>
<dbReference type="InterPro" id="IPR045028">
    <property type="entry name" value="DinG/Rad3-like"/>
</dbReference>
<keyword evidence="2" id="KW-0378">Hydrolase</keyword>
<evidence type="ECO:0000313" key="8">
    <source>
        <dbReference type="Proteomes" id="UP000324800"/>
    </source>
</evidence>
<organism evidence="7 8">
    <name type="scientific">Streblomastix strix</name>
    <dbReference type="NCBI Taxonomy" id="222440"/>
    <lineage>
        <taxon>Eukaryota</taxon>
        <taxon>Metamonada</taxon>
        <taxon>Preaxostyla</taxon>
        <taxon>Oxymonadida</taxon>
        <taxon>Streblomastigidae</taxon>
        <taxon>Streblomastix</taxon>
    </lineage>
</organism>
<feature type="region of interest" description="Disordered" evidence="4">
    <location>
        <begin position="769"/>
        <end position="803"/>
    </location>
</feature>
<dbReference type="GO" id="GO:0005634">
    <property type="term" value="C:nucleus"/>
    <property type="evidence" value="ECO:0007669"/>
    <property type="project" value="TreeGrafter"/>
</dbReference>
<dbReference type="EMBL" id="SNRW01003505">
    <property type="protein sequence ID" value="KAA6389650.1"/>
    <property type="molecule type" value="Genomic_DNA"/>
</dbReference>
<dbReference type="GO" id="GO:0005524">
    <property type="term" value="F:ATP binding"/>
    <property type="evidence" value="ECO:0007669"/>
    <property type="project" value="UniProtKB-KW"/>
</dbReference>
<evidence type="ECO:0000256" key="1">
    <source>
        <dbReference type="ARBA" id="ARBA00022741"/>
    </source>
</evidence>
<accession>A0A5J4W4K6</accession>
<dbReference type="AlphaFoldDB" id="A0A5J4W4K6"/>
<feature type="compositionally biased region" description="Low complexity" evidence="4">
    <location>
        <begin position="703"/>
        <end position="719"/>
    </location>
</feature>
<feature type="compositionally biased region" description="Basic and acidic residues" evidence="4">
    <location>
        <begin position="769"/>
        <end position="796"/>
    </location>
</feature>
<feature type="compositionally biased region" description="Polar residues" evidence="4">
    <location>
        <begin position="734"/>
        <end position="744"/>
    </location>
</feature>
<dbReference type="PROSITE" id="PS00690">
    <property type="entry name" value="DEAH_ATP_HELICASE"/>
    <property type="match status" value="1"/>
</dbReference>
<evidence type="ECO:0000256" key="5">
    <source>
        <dbReference type="SAM" id="Phobius"/>
    </source>
</evidence>
<dbReference type="GO" id="GO:0003678">
    <property type="term" value="F:DNA helicase activity"/>
    <property type="evidence" value="ECO:0007669"/>
    <property type="project" value="InterPro"/>
</dbReference>
<dbReference type="Proteomes" id="UP000324800">
    <property type="component" value="Unassembled WGS sequence"/>
</dbReference>
<dbReference type="GO" id="GO:0003677">
    <property type="term" value="F:DNA binding"/>
    <property type="evidence" value="ECO:0007669"/>
    <property type="project" value="InterPro"/>
</dbReference>
<feature type="region of interest" description="Disordered" evidence="4">
    <location>
        <begin position="378"/>
        <end position="404"/>
    </location>
</feature>
<dbReference type="SMART" id="SM00488">
    <property type="entry name" value="DEXDc2"/>
    <property type="match status" value="1"/>
</dbReference>
<sequence length="853" mass="97855">MSILASRSHLCINQNVRRSANPKNECMKLNRDPNTACPYKKNVQKLFKCGAVSHGLWNTEQFIQFGVALDACPYDAALSLALKADIIFSPYNYIFDPIIRRIMKLDTLLPNSLIIFDEAHNIEQICRESVSYNFQLEDIEITRQELTEAVKQIDVLFHTVELYREKKLTEAQLKDQNNTLKGENNVYQANGNDRENKQPPETTPVMTHVQEAQNYLDLKIPKWAQKFDVELFIDGIASIIISNIGVAIRGLLYFIEDFLQWIEDKQQIVDEALLLNQQNKMQIDQVGNGNQNYQYQYGLSLQNNIAGGRIITDNDDDQDKKTEMLHLPGYEGYSLFSQCGITPDTILILQALQQTIDDFQFNVFEDKSQKSLINKLNEEEQEQEDDGDQEIEDDELNDGNDGINSMQHETEQQIRFGILIGDLSLRLLEKLLVLAENFFALDGRLGSKYAIILSFHNQMDLNQMRKAKSEYDQNIQTNVKQSRQQSFPLWQREIIDQLTERQPISDPKFSQQEIKKKQNQNQNSIQQLPFVGASVGRLWKEISFKALSPSVAFHSLTKALSIILTSGTLAPLVSFASELEAQFNQTLEAGHVVDMNKQVWVGTIPRLLTSNANIEIQQQQQGKSIMLQSTYQSTRDQNILDAYGESLLRLVQVVPAGMLVFFCSFSQCFLFLKHWKRTGMLEQISQYKRLFLEPRNQVDQYHGSNNQSGDGSNNSNQGNLFSGKGQWKGRNRGKQQQGVGQSTSNDKEQDDKNVLIQVIKQFRQSVIENLKEQKPKKKSQDSKKDNKLKIDDKETIQNDEDEEALQEMDIMRAQLFEDDIVDEEQKVETAQLAIKEEEEKKKQKKSSSGKRSR</sequence>
<keyword evidence="5" id="KW-0812">Transmembrane</keyword>
<evidence type="ECO:0000256" key="3">
    <source>
        <dbReference type="ARBA" id="ARBA00022840"/>
    </source>
</evidence>
<evidence type="ECO:0000259" key="6">
    <source>
        <dbReference type="PROSITE" id="PS51193"/>
    </source>
</evidence>
<dbReference type="PANTHER" id="PTHR11472">
    <property type="entry name" value="DNA REPAIR DEAD HELICASE RAD3/XP-D SUBFAMILY MEMBER"/>
    <property type="match status" value="1"/>
</dbReference>
<dbReference type="PROSITE" id="PS51193">
    <property type="entry name" value="HELICASE_ATP_BIND_2"/>
    <property type="match status" value="1"/>
</dbReference>
<feature type="compositionally biased region" description="Basic residues" evidence="4">
    <location>
        <begin position="842"/>
        <end position="853"/>
    </location>
</feature>
<dbReference type="Pfam" id="PF06733">
    <property type="entry name" value="DEAD_2"/>
    <property type="match status" value="1"/>
</dbReference>
<protein>
    <submittedName>
        <fullName evidence="7">Putative Fanconi anemia group J protein</fullName>
    </submittedName>
</protein>
<name>A0A5J4W4K6_9EUKA</name>
<feature type="domain" description="Helicase ATP-binding" evidence="6">
    <location>
        <begin position="1"/>
        <end position="177"/>
    </location>
</feature>
<dbReference type="GO" id="GO:0006289">
    <property type="term" value="P:nucleotide-excision repair"/>
    <property type="evidence" value="ECO:0007669"/>
    <property type="project" value="TreeGrafter"/>
</dbReference>
<feature type="region of interest" description="Disordered" evidence="4">
    <location>
        <begin position="182"/>
        <end position="202"/>
    </location>
</feature>
<dbReference type="PANTHER" id="PTHR11472:SF47">
    <property type="entry name" value="FANCONI ANEMIA GROUP J PROTEIN"/>
    <property type="match status" value="1"/>
</dbReference>
<dbReference type="InterPro" id="IPR006554">
    <property type="entry name" value="Helicase-like_DEXD_c2"/>
</dbReference>
<dbReference type="GO" id="GO:0016818">
    <property type="term" value="F:hydrolase activity, acting on acid anhydrides, in phosphorus-containing anhydrides"/>
    <property type="evidence" value="ECO:0007669"/>
    <property type="project" value="InterPro"/>
</dbReference>
<dbReference type="OrthoDB" id="19182at2759"/>